<gene>
    <name evidence="2" type="ORF">C0Q70_14147</name>
</gene>
<name>A0A2T7NZ84_POMCA</name>
<proteinExistence type="predicted"/>
<dbReference type="STRING" id="400727.A0A2T7NZ84"/>
<feature type="region of interest" description="Disordered" evidence="1">
    <location>
        <begin position="174"/>
        <end position="221"/>
    </location>
</feature>
<protein>
    <submittedName>
        <fullName evidence="2">Uncharacterized protein</fullName>
    </submittedName>
</protein>
<keyword evidence="3" id="KW-1185">Reference proteome</keyword>
<feature type="region of interest" description="Disordered" evidence="1">
    <location>
        <begin position="48"/>
        <end position="93"/>
    </location>
</feature>
<organism evidence="2 3">
    <name type="scientific">Pomacea canaliculata</name>
    <name type="common">Golden apple snail</name>
    <dbReference type="NCBI Taxonomy" id="400727"/>
    <lineage>
        <taxon>Eukaryota</taxon>
        <taxon>Metazoa</taxon>
        <taxon>Spiralia</taxon>
        <taxon>Lophotrochozoa</taxon>
        <taxon>Mollusca</taxon>
        <taxon>Gastropoda</taxon>
        <taxon>Caenogastropoda</taxon>
        <taxon>Architaenioglossa</taxon>
        <taxon>Ampullarioidea</taxon>
        <taxon>Ampullariidae</taxon>
        <taxon>Pomacea</taxon>
    </lineage>
</organism>
<feature type="region of interest" description="Disordered" evidence="1">
    <location>
        <begin position="1"/>
        <end position="23"/>
    </location>
</feature>
<dbReference type="AlphaFoldDB" id="A0A2T7NZ84"/>
<reference evidence="2 3" key="1">
    <citation type="submission" date="2018-04" db="EMBL/GenBank/DDBJ databases">
        <title>The genome of golden apple snail Pomacea canaliculata provides insight into stress tolerance and invasive adaptation.</title>
        <authorList>
            <person name="Liu C."/>
            <person name="Liu B."/>
            <person name="Ren Y."/>
            <person name="Zhang Y."/>
            <person name="Wang H."/>
            <person name="Li S."/>
            <person name="Jiang F."/>
            <person name="Yin L."/>
            <person name="Zhang G."/>
            <person name="Qian W."/>
            <person name="Fan W."/>
        </authorList>
    </citation>
    <scope>NUCLEOTIDE SEQUENCE [LARGE SCALE GENOMIC DNA]</scope>
    <source>
        <strain evidence="2">SZHN2017</strain>
        <tissue evidence="2">Muscle</tissue>
    </source>
</reference>
<comment type="caution">
    <text evidence="2">The sequence shown here is derived from an EMBL/GenBank/DDBJ whole genome shotgun (WGS) entry which is preliminary data.</text>
</comment>
<dbReference type="EMBL" id="PZQS01000008">
    <property type="protein sequence ID" value="PVD26470.1"/>
    <property type="molecule type" value="Genomic_DNA"/>
</dbReference>
<evidence type="ECO:0000256" key="1">
    <source>
        <dbReference type="SAM" id="MobiDB-lite"/>
    </source>
</evidence>
<feature type="compositionally biased region" description="Basic and acidic residues" evidence="1">
    <location>
        <begin position="120"/>
        <end position="132"/>
    </location>
</feature>
<feature type="compositionally biased region" description="Acidic residues" evidence="1">
    <location>
        <begin position="197"/>
        <end position="210"/>
    </location>
</feature>
<evidence type="ECO:0000313" key="3">
    <source>
        <dbReference type="Proteomes" id="UP000245119"/>
    </source>
</evidence>
<dbReference type="OrthoDB" id="6154949at2759"/>
<sequence length="407" mass="42499">MVRVISEKLFSPPRSRHSSGETLDKELAARAVEALSSLESRRLDFFSDYESSSDSHWDSEADQDCDSQEGSLRAGQGEGSKTGAAGYRPEAKGETAGAQQAVCAGVQDATPGAVSETTEGTEHAGRGEHAAEADGGEPGVGAGQCSCGNASSSRLPARRPALLWPPAAPSPAFTFPSASTARPVGGICPSTHTSQRDDDDDEAGDDDDEGSGLGVGREAVDNDRMQLGNVAMVDNFLFNTRPSLTHSAAAMPSVPSTSLCFGVSTSGVVAAARPRIATTTTSTFPITTTIKDSATNIFSLAGANSNDTSTGVPLHHIPNYRQHANPFLNSDLNANTAGNTTTCNVRGTNQHLHNNNNSIIVLNDDMNNNDNASQFQQHRHNNSNMLLASSLGGGRKTKPACHSGHVL</sequence>
<dbReference type="Proteomes" id="UP000245119">
    <property type="component" value="Linkage Group LG8"/>
</dbReference>
<feature type="region of interest" description="Disordered" evidence="1">
    <location>
        <begin position="110"/>
        <end position="154"/>
    </location>
</feature>
<evidence type="ECO:0000313" key="2">
    <source>
        <dbReference type="EMBL" id="PVD26470.1"/>
    </source>
</evidence>
<accession>A0A2T7NZ84</accession>